<reference evidence="1" key="1">
    <citation type="journal article" date="2011" name="BMC Genomics">
        <title>Shotgun sequencing of Yersinia enterocolitica strain W22703 (biotype 2, serotype O:9): genomic evidence for oscillation between invertebrates and mammals.</title>
        <authorList>
            <person name="Fuchs T.M."/>
            <person name="Brandt K."/>
            <person name="Starke M."/>
            <person name="Rattei T."/>
        </authorList>
    </citation>
    <scope>NUCLEOTIDE SEQUENCE</scope>
</reference>
<gene>
    <name evidence="1" type="ORF">YEW_ED17940</name>
</gene>
<accession>F4N0P8</accession>
<dbReference type="AlphaFoldDB" id="F4N0P8"/>
<protein>
    <submittedName>
        <fullName evidence="1">Uncharacterized protein</fullName>
    </submittedName>
</protein>
<evidence type="ECO:0000313" key="1">
    <source>
        <dbReference type="EMBL" id="CBX71656.1"/>
    </source>
</evidence>
<name>F4N0P8_YEREN</name>
<organism evidence="1">
    <name type="scientific">Yersinia enterocolitica W22703</name>
    <dbReference type="NCBI Taxonomy" id="913028"/>
    <lineage>
        <taxon>Bacteria</taxon>
        <taxon>Pseudomonadati</taxon>
        <taxon>Pseudomonadota</taxon>
        <taxon>Gammaproteobacteria</taxon>
        <taxon>Enterobacterales</taxon>
        <taxon>Yersiniaceae</taxon>
        <taxon>Yersinia</taxon>
    </lineage>
</organism>
<sequence>MFAQRSILFKKKLKKRGKTAGFFRISPTQEKGFGVPKIKWFFRKVYLAVFKKKNAAIESGVFN</sequence>
<proteinExistence type="predicted"/>
<dbReference type="EMBL" id="FR718625">
    <property type="protein sequence ID" value="CBX71656.1"/>
    <property type="molecule type" value="Genomic_DNA"/>
</dbReference>